<feature type="domain" description="PX" evidence="5">
    <location>
        <begin position="233"/>
        <end position="335"/>
    </location>
</feature>
<dbReference type="EMBL" id="JANBUO010000649">
    <property type="protein sequence ID" value="KAJ2802529.1"/>
    <property type="molecule type" value="Genomic_DNA"/>
</dbReference>
<dbReference type="Proteomes" id="UP001140094">
    <property type="component" value="Unassembled WGS sequence"/>
</dbReference>
<gene>
    <name evidence="6" type="primary">MVP1</name>
    <name evidence="6" type="ORF">H4R20_003241</name>
</gene>
<dbReference type="Gene3D" id="3.30.1520.10">
    <property type="entry name" value="Phox-like domain"/>
    <property type="match status" value="1"/>
</dbReference>
<dbReference type="PROSITE" id="PS50195">
    <property type="entry name" value="PX"/>
    <property type="match status" value="1"/>
</dbReference>
<evidence type="ECO:0000256" key="4">
    <source>
        <dbReference type="SAM" id="MobiDB-lite"/>
    </source>
</evidence>
<keyword evidence="3" id="KW-0175">Coiled coil</keyword>
<dbReference type="PANTHER" id="PTHR47554">
    <property type="entry name" value="SORTING NEXIN MVP1"/>
    <property type="match status" value="1"/>
</dbReference>
<comment type="subcellular location">
    <subcellularLocation>
        <location evidence="1">Membrane</location>
        <topology evidence="1">Peripheral membrane protein</topology>
        <orientation evidence="1">Cytoplasmic side</orientation>
    </subcellularLocation>
</comment>
<dbReference type="GO" id="GO:0005768">
    <property type="term" value="C:endosome"/>
    <property type="evidence" value="ECO:0007669"/>
    <property type="project" value="TreeGrafter"/>
</dbReference>
<comment type="caution">
    <text evidence="6">The sequence shown here is derived from an EMBL/GenBank/DDBJ whole genome shotgun (WGS) entry which is preliminary data.</text>
</comment>
<evidence type="ECO:0000256" key="1">
    <source>
        <dbReference type="ARBA" id="ARBA00004287"/>
    </source>
</evidence>
<dbReference type="InterPro" id="IPR028662">
    <property type="entry name" value="SNX8/Mvp1"/>
</dbReference>
<dbReference type="AlphaFoldDB" id="A0A9W8HTP9"/>
<dbReference type="GO" id="GO:0005829">
    <property type="term" value="C:cytosol"/>
    <property type="evidence" value="ECO:0007669"/>
    <property type="project" value="GOC"/>
</dbReference>
<dbReference type="GO" id="GO:0032266">
    <property type="term" value="F:phosphatidylinositol-3-phosphate binding"/>
    <property type="evidence" value="ECO:0007669"/>
    <property type="project" value="TreeGrafter"/>
</dbReference>
<feature type="region of interest" description="Disordered" evidence="4">
    <location>
        <begin position="142"/>
        <end position="171"/>
    </location>
</feature>
<accession>A0A9W8HTP9</accession>
<dbReference type="SMART" id="SM00312">
    <property type="entry name" value="PX"/>
    <property type="match status" value="1"/>
</dbReference>
<name>A0A9W8HTP9_9FUNG</name>
<dbReference type="InterPro" id="IPR036871">
    <property type="entry name" value="PX_dom_sf"/>
</dbReference>
<reference evidence="6" key="1">
    <citation type="submission" date="2022-07" db="EMBL/GenBank/DDBJ databases">
        <title>Phylogenomic reconstructions and comparative analyses of Kickxellomycotina fungi.</title>
        <authorList>
            <person name="Reynolds N.K."/>
            <person name="Stajich J.E."/>
            <person name="Barry K."/>
            <person name="Grigoriev I.V."/>
            <person name="Crous P."/>
            <person name="Smith M.E."/>
        </authorList>
    </citation>
    <scope>NUCLEOTIDE SEQUENCE</scope>
    <source>
        <strain evidence="6">NRRL 1565</strain>
    </source>
</reference>
<keyword evidence="7" id="KW-1185">Reference proteome</keyword>
<evidence type="ECO:0000256" key="3">
    <source>
        <dbReference type="SAM" id="Coils"/>
    </source>
</evidence>
<evidence type="ECO:0000313" key="7">
    <source>
        <dbReference type="Proteomes" id="UP001140094"/>
    </source>
</evidence>
<evidence type="ECO:0000313" key="6">
    <source>
        <dbReference type="EMBL" id="KAJ2802529.1"/>
    </source>
</evidence>
<sequence length="613" mass="68880">MSDLYDILDPWGPSNGSTTGGATAAIVPGIEESSRRCLDNVALPPVYAAAHAAALRAGDGRVTRDVLLQTLEFSNLPRHVIGQIVLAADTGAGSLTKQDFNLALAMTALAQKNMSPSLESVMFHKDDLPEPVLDGIEELAGSRANGSQPQSPTGALEVSDDPWLNTAKGPGDLAASTAALGSMSLADNRNADESKEAHQQQKQQQQRNSADGNTSAQTFVPNINMEAMQWQLDMEDVSIREAAEKGGIVFKHTNYEVSTRSFSSMVVRRYNDFFWISNYLIKRYPYRMHPNIPPKGFPDNRIKGLTRFSSAILRTPFLRRDALVIQFFTNTDEFSHVVKVGNLDMDAEEIEPEEELDSTPWAEVQQTYVAFDDFYGLVARDEEKYRTQITSLEKIARYKQAIGDELYTYSDTLRVANAPRECISGSLKYYMQPPAKRALDSGLNELCMSFGDASLLEKSHGEVLKTISAEYLRRLYDVVVSMKLMMDRMRQMDKQRDIQRIRERSDTSRKQLALLSGGDAPGASGDRSSIERLERLVREDTAELERLEHEQRCIELRFYHELARYRCYECFLQTHYHGIVEEQIKHHTLALNAWRQALATADELPSNPLDFIS</sequence>
<dbReference type="Pfam" id="PF00787">
    <property type="entry name" value="PX"/>
    <property type="match status" value="1"/>
</dbReference>
<dbReference type="GO" id="GO:0016020">
    <property type="term" value="C:membrane"/>
    <property type="evidence" value="ECO:0007669"/>
    <property type="project" value="UniProtKB-SubCell"/>
</dbReference>
<organism evidence="6 7">
    <name type="scientific">Coemansia guatemalensis</name>
    <dbReference type="NCBI Taxonomy" id="2761395"/>
    <lineage>
        <taxon>Eukaryota</taxon>
        <taxon>Fungi</taxon>
        <taxon>Fungi incertae sedis</taxon>
        <taxon>Zoopagomycota</taxon>
        <taxon>Kickxellomycotina</taxon>
        <taxon>Kickxellomycetes</taxon>
        <taxon>Kickxellales</taxon>
        <taxon>Kickxellaceae</taxon>
        <taxon>Coemansia</taxon>
    </lineage>
</organism>
<evidence type="ECO:0000259" key="5">
    <source>
        <dbReference type="PROSITE" id="PS50195"/>
    </source>
</evidence>
<feature type="region of interest" description="Disordered" evidence="4">
    <location>
        <begin position="189"/>
        <end position="217"/>
    </location>
</feature>
<dbReference type="SUPFAM" id="SSF64268">
    <property type="entry name" value="PX domain"/>
    <property type="match status" value="1"/>
</dbReference>
<dbReference type="PANTHER" id="PTHR47554:SF1">
    <property type="entry name" value="SORTING NEXIN MVP1"/>
    <property type="match status" value="1"/>
</dbReference>
<feature type="region of interest" description="Disordered" evidence="4">
    <location>
        <begin position="495"/>
        <end position="527"/>
    </location>
</feature>
<dbReference type="Gene3D" id="1.10.238.10">
    <property type="entry name" value="EF-hand"/>
    <property type="match status" value="1"/>
</dbReference>
<feature type="compositionally biased region" description="Basic and acidic residues" evidence="4">
    <location>
        <begin position="189"/>
        <end position="199"/>
    </location>
</feature>
<dbReference type="InterPro" id="IPR001683">
    <property type="entry name" value="PX_dom"/>
</dbReference>
<dbReference type="GO" id="GO:0006623">
    <property type="term" value="P:protein targeting to vacuole"/>
    <property type="evidence" value="ECO:0007669"/>
    <property type="project" value="TreeGrafter"/>
</dbReference>
<protein>
    <recommendedName>
        <fullName evidence="2">Sorting nexin MVP1</fullName>
    </recommendedName>
</protein>
<feature type="compositionally biased region" description="Basic and acidic residues" evidence="4">
    <location>
        <begin position="495"/>
        <end position="509"/>
    </location>
</feature>
<feature type="compositionally biased region" description="Polar residues" evidence="4">
    <location>
        <begin position="207"/>
        <end position="217"/>
    </location>
</feature>
<dbReference type="GO" id="GO:0042147">
    <property type="term" value="P:retrograde transport, endosome to Golgi"/>
    <property type="evidence" value="ECO:0007669"/>
    <property type="project" value="InterPro"/>
</dbReference>
<feature type="coiled-coil region" evidence="3">
    <location>
        <begin position="530"/>
        <end position="557"/>
    </location>
</feature>
<evidence type="ECO:0000256" key="2">
    <source>
        <dbReference type="ARBA" id="ARBA00014268"/>
    </source>
</evidence>
<dbReference type="OrthoDB" id="10064318at2759"/>
<proteinExistence type="predicted"/>
<feature type="compositionally biased region" description="Polar residues" evidence="4">
    <location>
        <begin position="144"/>
        <end position="153"/>
    </location>
</feature>